<reference evidence="2 3" key="1">
    <citation type="submission" date="2024-02" db="EMBL/GenBank/DDBJ databases">
        <authorList>
            <person name="Vignale AGUSTIN F."/>
            <person name="Sosa J E."/>
            <person name="Modenutti C."/>
        </authorList>
    </citation>
    <scope>NUCLEOTIDE SEQUENCE [LARGE SCALE GENOMIC DNA]</scope>
</reference>
<dbReference type="PANTHER" id="PTHR30557:SF1">
    <property type="entry name" value="PHOSPHOMETHYLPYRIMIDINE SYNTHASE, CHLOROPLASTIC"/>
    <property type="match status" value="1"/>
</dbReference>
<evidence type="ECO:0000313" key="2">
    <source>
        <dbReference type="EMBL" id="CAK9164235.1"/>
    </source>
</evidence>
<feature type="non-terminal residue" evidence="2">
    <location>
        <position position="145"/>
    </location>
</feature>
<feature type="region of interest" description="Disordered" evidence="1">
    <location>
        <begin position="63"/>
        <end position="84"/>
    </location>
</feature>
<feature type="compositionally biased region" description="Polar residues" evidence="1">
    <location>
        <begin position="133"/>
        <end position="145"/>
    </location>
</feature>
<proteinExistence type="predicted"/>
<evidence type="ECO:0000313" key="3">
    <source>
        <dbReference type="Proteomes" id="UP001642360"/>
    </source>
</evidence>
<dbReference type="PANTHER" id="PTHR30557">
    <property type="entry name" value="THIAMINE BIOSYNTHESIS PROTEIN THIC"/>
    <property type="match status" value="1"/>
</dbReference>
<dbReference type="EMBL" id="CAUOFW020004169">
    <property type="protein sequence ID" value="CAK9164235.1"/>
    <property type="molecule type" value="Genomic_DNA"/>
</dbReference>
<dbReference type="Proteomes" id="UP001642360">
    <property type="component" value="Unassembled WGS sequence"/>
</dbReference>
<comment type="caution">
    <text evidence="2">The sequence shown here is derived from an EMBL/GenBank/DDBJ whole genome shotgun (WGS) entry which is preliminary data.</text>
</comment>
<evidence type="ECO:0000256" key="1">
    <source>
        <dbReference type="SAM" id="MobiDB-lite"/>
    </source>
</evidence>
<organism evidence="2 3">
    <name type="scientific">Ilex paraguariensis</name>
    <name type="common">yerba mate</name>
    <dbReference type="NCBI Taxonomy" id="185542"/>
    <lineage>
        <taxon>Eukaryota</taxon>
        <taxon>Viridiplantae</taxon>
        <taxon>Streptophyta</taxon>
        <taxon>Embryophyta</taxon>
        <taxon>Tracheophyta</taxon>
        <taxon>Spermatophyta</taxon>
        <taxon>Magnoliopsida</taxon>
        <taxon>eudicotyledons</taxon>
        <taxon>Gunneridae</taxon>
        <taxon>Pentapetalae</taxon>
        <taxon>asterids</taxon>
        <taxon>campanulids</taxon>
        <taxon>Aquifoliales</taxon>
        <taxon>Aquifoliaceae</taxon>
        <taxon>Ilex</taxon>
    </lineage>
</organism>
<protein>
    <submittedName>
        <fullName evidence="2">Uncharacterized protein</fullName>
    </submittedName>
</protein>
<dbReference type="InterPro" id="IPR002817">
    <property type="entry name" value="ThiC/BzaA/B"/>
</dbReference>
<gene>
    <name evidence="2" type="ORF">ILEXP_LOCUS33327</name>
</gene>
<accession>A0ABC8T8B7</accession>
<feature type="region of interest" description="Disordered" evidence="1">
    <location>
        <begin position="125"/>
        <end position="145"/>
    </location>
</feature>
<sequence>MASINITLTSVVCKNGNHSAPSKFAHTFFLPRFDVVGHGSVMRKKEICPTTISACKATLTFDPPATNSEKTNQRKHTVDPAAPDFLPLPSFEQCFPKSTKESRDVIYDESGNVLKVSFRRVHLSGDEPHFDTYDTSVPQNVSPRN</sequence>
<keyword evidence="3" id="KW-1185">Reference proteome</keyword>
<name>A0ABC8T8B7_9AQUA</name>
<dbReference type="AlphaFoldDB" id="A0ABC8T8B7"/>